<organism evidence="2 3">
    <name type="scientific">Klebsiella michiganensis</name>
    <dbReference type="NCBI Taxonomy" id="1134687"/>
    <lineage>
        <taxon>Bacteria</taxon>
        <taxon>Pseudomonadati</taxon>
        <taxon>Pseudomonadota</taxon>
        <taxon>Gammaproteobacteria</taxon>
        <taxon>Enterobacterales</taxon>
        <taxon>Enterobacteriaceae</taxon>
        <taxon>Klebsiella/Raoultella group</taxon>
        <taxon>Klebsiella</taxon>
    </lineage>
</organism>
<protein>
    <submittedName>
        <fullName evidence="2">Uncharacterized protein</fullName>
    </submittedName>
</protein>
<dbReference type="RefSeq" id="WP_160741719.1">
    <property type="nucleotide sequence ID" value="NZ_CP048108.1"/>
</dbReference>
<evidence type="ECO:0000256" key="1">
    <source>
        <dbReference type="SAM" id="Phobius"/>
    </source>
</evidence>
<keyword evidence="1" id="KW-0472">Membrane</keyword>
<name>A0A6P1UZA0_9ENTR</name>
<sequence length="163" mass="18566">MIKKRFYLYCGFFCCSIFILFFYLLDMLNKKSKIKTCEANVYYTISSLNDSYTFDGRVLFDMSNNTGYVSLSGKIVDGDETYYLSQDISFDYMVVGEGRYKLLPGDNSNSKQGGAPDNLVMPIYDVMGLSGKSPVFIFTKHRDYIVWGTLNGPVMTCVFTLDK</sequence>
<keyword evidence="1" id="KW-0812">Transmembrane</keyword>
<feature type="transmembrane region" description="Helical" evidence="1">
    <location>
        <begin position="6"/>
        <end position="25"/>
    </location>
</feature>
<gene>
    <name evidence="2" type="ORF">GW952_14150</name>
</gene>
<dbReference type="EMBL" id="CP048108">
    <property type="protein sequence ID" value="QHS46659.1"/>
    <property type="molecule type" value="Genomic_DNA"/>
</dbReference>
<keyword evidence="1" id="KW-1133">Transmembrane helix</keyword>
<reference evidence="2 3" key="1">
    <citation type="submission" date="2020-01" db="EMBL/GenBank/DDBJ databases">
        <title>Bactrocera dorsalis gut bacteria genome.</title>
        <authorList>
            <person name="Zhang H."/>
            <person name="Cai Z."/>
        </authorList>
    </citation>
    <scope>NUCLEOTIDE SEQUENCE [LARGE SCALE GENOMIC DNA]</scope>
    <source>
        <strain evidence="2 3">BD177</strain>
    </source>
</reference>
<proteinExistence type="predicted"/>
<evidence type="ECO:0000313" key="3">
    <source>
        <dbReference type="Proteomes" id="UP000464389"/>
    </source>
</evidence>
<evidence type="ECO:0000313" key="2">
    <source>
        <dbReference type="EMBL" id="QHS46659.1"/>
    </source>
</evidence>
<accession>A0A6P1UZA0</accession>
<dbReference type="Proteomes" id="UP000464389">
    <property type="component" value="Chromosome"/>
</dbReference>
<dbReference type="AlphaFoldDB" id="A0A6P1UZA0"/>